<dbReference type="EMBL" id="FNZR01000003">
    <property type="protein sequence ID" value="SEL10393.1"/>
    <property type="molecule type" value="Genomic_DNA"/>
</dbReference>
<dbReference type="AlphaFoldDB" id="A0A1H7MGM3"/>
<organism evidence="1 2">
    <name type="scientific">Parapedobacter koreensis</name>
    <dbReference type="NCBI Taxonomy" id="332977"/>
    <lineage>
        <taxon>Bacteria</taxon>
        <taxon>Pseudomonadati</taxon>
        <taxon>Bacteroidota</taxon>
        <taxon>Sphingobacteriia</taxon>
        <taxon>Sphingobacteriales</taxon>
        <taxon>Sphingobacteriaceae</taxon>
        <taxon>Parapedobacter</taxon>
    </lineage>
</organism>
<name>A0A1H7MGM3_9SPHI</name>
<dbReference type="Proteomes" id="UP000198916">
    <property type="component" value="Unassembled WGS sequence"/>
</dbReference>
<keyword evidence="2" id="KW-1185">Reference proteome</keyword>
<evidence type="ECO:0000313" key="1">
    <source>
        <dbReference type="EMBL" id="SEL10393.1"/>
    </source>
</evidence>
<dbReference type="InterPro" id="IPR029032">
    <property type="entry name" value="AhpD-like"/>
</dbReference>
<gene>
    <name evidence="1" type="ORF">SAMN05421740_103509</name>
</gene>
<evidence type="ECO:0008006" key="3">
    <source>
        <dbReference type="Google" id="ProtNLM"/>
    </source>
</evidence>
<accession>A0A1H7MGM3</accession>
<proteinExistence type="predicted"/>
<dbReference type="SUPFAM" id="SSF69118">
    <property type="entry name" value="AhpD-like"/>
    <property type="match status" value="1"/>
</dbReference>
<dbReference type="STRING" id="332977.SAMN05421740_103509"/>
<evidence type="ECO:0000313" key="2">
    <source>
        <dbReference type="Proteomes" id="UP000198916"/>
    </source>
</evidence>
<reference evidence="2" key="1">
    <citation type="submission" date="2016-10" db="EMBL/GenBank/DDBJ databases">
        <authorList>
            <person name="Varghese N."/>
            <person name="Submissions S."/>
        </authorList>
    </citation>
    <scope>NUCLEOTIDE SEQUENCE [LARGE SCALE GENOMIC DNA]</scope>
    <source>
        <strain evidence="2">Jip14</strain>
    </source>
</reference>
<sequence>MYCLSAHTMIGKLNGFSDGEIIQLRRGRAPFDGRLDALVQLAKGIVEEKEKVTPILLENFFNEGYTLENLVDLLHVVGDSFITNFTGKVLDVSIDFPLVDEL</sequence>
<dbReference type="Gene3D" id="1.20.1290.10">
    <property type="entry name" value="AhpD-like"/>
    <property type="match status" value="1"/>
</dbReference>
<protein>
    <recommendedName>
        <fullName evidence="3">Alkylhydroperoxidase AhpD family core domain-containing protein</fullName>
    </recommendedName>
</protein>